<evidence type="ECO:0000313" key="2">
    <source>
        <dbReference type="Proteomes" id="UP000007266"/>
    </source>
</evidence>
<dbReference type="InParanoid" id="D6WE26"/>
<dbReference type="EMBL" id="KQ971324">
    <property type="protein sequence ID" value="EFA01176.1"/>
    <property type="molecule type" value="Genomic_DNA"/>
</dbReference>
<gene>
    <name evidence="1" type="primary">GLEAN_10499</name>
    <name evidence="1" type="ORF">TcasGA2_TC010499</name>
</gene>
<accession>D6WE26</accession>
<name>D6WE26_TRICA</name>
<sequence length="72" mass="8056">MNELCKVLCCGKKRRSMCMKPAPVHFSTIGDLDPSGRRAATCILVGLVSWNFGATLIHGSRTRPHRFDQRLI</sequence>
<keyword evidence="2" id="KW-1185">Reference proteome</keyword>
<organism evidence="1 2">
    <name type="scientific">Tribolium castaneum</name>
    <name type="common">Red flour beetle</name>
    <dbReference type="NCBI Taxonomy" id="7070"/>
    <lineage>
        <taxon>Eukaryota</taxon>
        <taxon>Metazoa</taxon>
        <taxon>Ecdysozoa</taxon>
        <taxon>Arthropoda</taxon>
        <taxon>Hexapoda</taxon>
        <taxon>Insecta</taxon>
        <taxon>Pterygota</taxon>
        <taxon>Neoptera</taxon>
        <taxon>Endopterygota</taxon>
        <taxon>Coleoptera</taxon>
        <taxon>Polyphaga</taxon>
        <taxon>Cucujiformia</taxon>
        <taxon>Tenebrionidae</taxon>
        <taxon>Tenebrionidae incertae sedis</taxon>
        <taxon>Tribolium</taxon>
    </lineage>
</organism>
<evidence type="ECO:0000313" key="1">
    <source>
        <dbReference type="EMBL" id="EFA01176.1"/>
    </source>
</evidence>
<dbReference type="HOGENOM" id="CLU_2725468_0_0_1"/>
<reference evidence="1 2" key="2">
    <citation type="journal article" date="2010" name="Nucleic Acids Res.">
        <title>BeetleBase in 2010: revisions to provide comprehensive genomic information for Tribolium castaneum.</title>
        <authorList>
            <person name="Kim H.S."/>
            <person name="Murphy T."/>
            <person name="Xia J."/>
            <person name="Caragea D."/>
            <person name="Park Y."/>
            <person name="Beeman R.W."/>
            <person name="Lorenzen M.D."/>
            <person name="Butcher S."/>
            <person name="Manak J.R."/>
            <person name="Brown S.J."/>
        </authorList>
    </citation>
    <scope>GENOME REANNOTATION</scope>
    <source>
        <strain evidence="1 2">Georgia GA2</strain>
    </source>
</reference>
<dbReference type="AlphaFoldDB" id="D6WE26"/>
<reference evidence="1 2" key="1">
    <citation type="journal article" date="2008" name="Nature">
        <title>The genome of the model beetle and pest Tribolium castaneum.</title>
        <authorList>
            <consortium name="Tribolium Genome Sequencing Consortium"/>
            <person name="Richards S."/>
            <person name="Gibbs R.A."/>
            <person name="Weinstock G.M."/>
            <person name="Brown S.J."/>
            <person name="Denell R."/>
            <person name="Beeman R.W."/>
            <person name="Gibbs R."/>
            <person name="Beeman R.W."/>
            <person name="Brown S.J."/>
            <person name="Bucher G."/>
            <person name="Friedrich M."/>
            <person name="Grimmelikhuijzen C.J."/>
            <person name="Klingler M."/>
            <person name="Lorenzen M."/>
            <person name="Richards S."/>
            <person name="Roth S."/>
            <person name="Schroder R."/>
            <person name="Tautz D."/>
            <person name="Zdobnov E.M."/>
            <person name="Muzny D."/>
            <person name="Gibbs R.A."/>
            <person name="Weinstock G.M."/>
            <person name="Attaway T."/>
            <person name="Bell S."/>
            <person name="Buhay C.J."/>
            <person name="Chandrabose M.N."/>
            <person name="Chavez D."/>
            <person name="Clerk-Blankenburg K.P."/>
            <person name="Cree A."/>
            <person name="Dao M."/>
            <person name="Davis C."/>
            <person name="Chacko J."/>
            <person name="Dinh H."/>
            <person name="Dugan-Rocha S."/>
            <person name="Fowler G."/>
            <person name="Garner T.T."/>
            <person name="Garnes J."/>
            <person name="Gnirke A."/>
            <person name="Hawes A."/>
            <person name="Hernandez J."/>
            <person name="Hines S."/>
            <person name="Holder M."/>
            <person name="Hume J."/>
            <person name="Jhangiani S.N."/>
            <person name="Joshi V."/>
            <person name="Khan Z.M."/>
            <person name="Jackson L."/>
            <person name="Kovar C."/>
            <person name="Kowis A."/>
            <person name="Lee S."/>
            <person name="Lewis L.R."/>
            <person name="Margolis J."/>
            <person name="Morgan M."/>
            <person name="Nazareth L.V."/>
            <person name="Nguyen N."/>
            <person name="Okwuonu G."/>
            <person name="Parker D."/>
            <person name="Richards S."/>
            <person name="Ruiz S.J."/>
            <person name="Santibanez J."/>
            <person name="Savard J."/>
            <person name="Scherer S.E."/>
            <person name="Schneider B."/>
            <person name="Sodergren E."/>
            <person name="Tautz D."/>
            <person name="Vattahil S."/>
            <person name="Villasana D."/>
            <person name="White C.S."/>
            <person name="Wright R."/>
            <person name="Park Y."/>
            <person name="Beeman R.W."/>
            <person name="Lord J."/>
            <person name="Oppert B."/>
            <person name="Lorenzen M."/>
            <person name="Brown S."/>
            <person name="Wang L."/>
            <person name="Savard J."/>
            <person name="Tautz D."/>
            <person name="Richards S."/>
            <person name="Weinstock G."/>
            <person name="Gibbs R.A."/>
            <person name="Liu Y."/>
            <person name="Worley K."/>
            <person name="Weinstock G."/>
            <person name="Elsik C.G."/>
            <person name="Reese J.T."/>
            <person name="Elhaik E."/>
            <person name="Landan G."/>
            <person name="Graur D."/>
            <person name="Arensburger P."/>
            <person name="Atkinson P."/>
            <person name="Beeman R.W."/>
            <person name="Beidler J."/>
            <person name="Brown S.J."/>
            <person name="Demuth J.P."/>
            <person name="Drury D.W."/>
            <person name="Du Y.Z."/>
            <person name="Fujiwara H."/>
            <person name="Lorenzen M."/>
            <person name="Maselli V."/>
            <person name="Osanai M."/>
            <person name="Park Y."/>
            <person name="Robertson H.M."/>
            <person name="Tu Z."/>
            <person name="Wang J.J."/>
            <person name="Wang S."/>
            <person name="Richards S."/>
            <person name="Song H."/>
            <person name="Zhang L."/>
            <person name="Sodergren E."/>
            <person name="Werner D."/>
            <person name="Stanke M."/>
            <person name="Morgenstern B."/>
            <person name="Solovyev V."/>
            <person name="Kosarev P."/>
            <person name="Brown G."/>
            <person name="Chen H.C."/>
            <person name="Ermolaeva O."/>
            <person name="Hlavina W."/>
            <person name="Kapustin Y."/>
            <person name="Kiryutin B."/>
            <person name="Kitts P."/>
            <person name="Maglott D."/>
            <person name="Pruitt K."/>
            <person name="Sapojnikov V."/>
            <person name="Souvorov A."/>
            <person name="Mackey A.J."/>
            <person name="Waterhouse R.M."/>
            <person name="Wyder S."/>
            <person name="Zdobnov E.M."/>
            <person name="Zdobnov E.M."/>
            <person name="Wyder S."/>
            <person name="Kriventseva E.V."/>
            <person name="Kadowaki T."/>
            <person name="Bork P."/>
            <person name="Aranda M."/>
            <person name="Bao R."/>
            <person name="Beermann A."/>
            <person name="Berns N."/>
            <person name="Bolognesi R."/>
            <person name="Bonneton F."/>
            <person name="Bopp D."/>
            <person name="Brown S.J."/>
            <person name="Bucher G."/>
            <person name="Butts T."/>
            <person name="Chaumot A."/>
            <person name="Denell R.E."/>
            <person name="Ferrier D.E."/>
            <person name="Friedrich M."/>
            <person name="Gordon C.M."/>
            <person name="Jindra M."/>
            <person name="Klingler M."/>
            <person name="Lan Q."/>
            <person name="Lattorff H.M."/>
            <person name="Laudet V."/>
            <person name="von Levetsow C."/>
            <person name="Liu Z."/>
            <person name="Lutz R."/>
            <person name="Lynch J.A."/>
            <person name="da Fonseca R.N."/>
            <person name="Posnien N."/>
            <person name="Reuter R."/>
            <person name="Roth S."/>
            <person name="Savard J."/>
            <person name="Schinko J.B."/>
            <person name="Schmitt C."/>
            <person name="Schoppmeier M."/>
            <person name="Schroder R."/>
            <person name="Shippy T.D."/>
            <person name="Simonnet F."/>
            <person name="Marques-Souza H."/>
            <person name="Tautz D."/>
            <person name="Tomoyasu Y."/>
            <person name="Trauner J."/>
            <person name="Van der Zee M."/>
            <person name="Vervoort M."/>
            <person name="Wittkopp N."/>
            <person name="Wimmer E.A."/>
            <person name="Yang X."/>
            <person name="Jones A.K."/>
            <person name="Sattelle D.B."/>
            <person name="Ebert P.R."/>
            <person name="Nelson D."/>
            <person name="Scott J.G."/>
            <person name="Beeman R.W."/>
            <person name="Muthukrishnan S."/>
            <person name="Kramer K.J."/>
            <person name="Arakane Y."/>
            <person name="Beeman R.W."/>
            <person name="Zhu Q."/>
            <person name="Hogenkamp D."/>
            <person name="Dixit R."/>
            <person name="Oppert B."/>
            <person name="Jiang H."/>
            <person name="Zou Z."/>
            <person name="Marshall J."/>
            <person name="Elpidina E."/>
            <person name="Vinokurov K."/>
            <person name="Oppert C."/>
            <person name="Zou Z."/>
            <person name="Evans J."/>
            <person name="Lu Z."/>
            <person name="Zhao P."/>
            <person name="Sumathipala N."/>
            <person name="Altincicek B."/>
            <person name="Vilcinskas A."/>
            <person name="Williams M."/>
            <person name="Hultmark D."/>
            <person name="Hetru C."/>
            <person name="Jiang H."/>
            <person name="Grimmelikhuijzen C.J."/>
            <person name="Hauser F."/>
            <person name="Cazzamali G."/>
            <person name="Williamson M."/>
            <person name="Park Y."/>
            <person name="Li B."/>
            <person name="Tanaka Y."/>
            <person name="Predel R."/>
            <person name="Neupert S."/>
            <person name="Schachtner J."/>
            <person name="Verleyen P."/>
            <person name="Raible F."/>
            <person name="Bork P."/>
            <person name="Friedrich M."/>
            <person name="Walden K.K."/>
            <person name="Robertson H.M."/>
            <person name="Angeli S."/>
            <person name="Foret S."/>
            <person name="Bucher G."/>
            <person name="Schuetz S."/>
            <person name="Maleszka R."/>
            <person name="Wimmer E.A."/>
            <person name="Beeman R.W."/>
            <person name="Lorenzen M."/>
            <person name="Tomoyasu Y."/>
            <person name="Miller S.C."/>
            <person name="Grossmann D."/>
            <person name="Bucher G."/>
        </authorList>
    </citation>
    <scope>NUCLEOTIDE SEQUENCE [LARGE SCALE GENOMIC DNA]</scope>
    <source>
        <strain evidence="1 2">Georgia GA2</strain>
    </source>
</reference>
<protein>
    <submittedName>
        <fullName evidence="1">Uncharacterized protein</fullName>
    </submittedName>
</protein>
<dbReference type="Proteomes" id="UP000007266">
    <property type="component" value="Linkage group 3"/>
</dbReference>
<proteinExistence type="predicted"/>